<dbReference type="Pfam" id="PF00581">
    <property type="entry name" value="Rhodanese"/>
    <property type="match status" value="1"/>
</dbReference>
<evidence type="ECO:0000256" key="2">
    <source>
        <dbReference type="ARBA" id="ARBA00014207"/>
    </source>
</evidence>
<dbReference type="InterPro" id="IPR000195">
    <property type="entry name" value="Rab-GAP-TBC_dom"/>
</dbReference>
<dbReference type="InParanoid" id="A0A1X7UQD6"/>
<accession>A0A1X7UQD6</accession>
<dbReference type="Gene3D" id="3.40.250.10">
    <property type="entry name" value="Rhodanese-like domain"/>
    <property type="match status" value="1"/>
</dbReference>
<dbReference type="STRING" id="400682.A0A1X7UQD6"/>
<name>A0A1X7UQD6_AMPQE</name>
<evidence type="ECO:0000256" key="1">
    <source>
        <dbReference type="ARBA" id="ARBA00004601"/>
    </source>
</evidence>
<dbReference type="InterPro" id="IPR036873">
    <property type="entry name" value="Rhodanese-like_dom_sf"/>
</dbReference>
<dbReference type="AlphaFoldDB" id="A0A1X7UQD6"/>
<evidence type="ECO:0000256" key="3">
    <source>
        <dbReference type="ARBA" id="ARBA00022473"/>
    </source>
</evidence>
<dbReference type="PANTHER" id="PTHR13297">
    <property type="entry name" value="TBC1 DOMAIN FAMILY MEMBER 23-RELATED"/>
    <property type="match status" value="1"/>
</dbReference>
<comment type="subcellular location">
    <subcellularLocation>
        <location evidence="1">Golgi apparatus</location>
        <location evidence="1">trans-Golgi network</location>
    </subcellularLocation>
</comment>
<dbReference type="GO" id="GO:0042147">
    <property type="term" value="P:retrograde transport, endosome to Golgi"/>
    <property type="evidence" value="ECO:0007669"/>
    <property type="project" value="InterPro"/>
</dbReference>
<dbReference type="GO" id="GO:0005802">
    <property type="term" value="C:trans-Golgi network"/>
    <property type="evidence" value="ECO:0007669"/>
    <property type="project" value="TreeGrafter"/>
</dbReference>
<dbReference type="Pfam" id="PF19430">
    <property type="entry name" value="TBC1D23_C"/>
    <property type="match status" value="1"/>
</dbReference>
<dbReference type="SUPFAM" id="SSF47923">
    <property type="entry name" value="Ypt/Rab-GAP domain of gyp1p"/>
    <property type="match status" value="2"/>
</dbReference>
<proteinExistence type="predicted"/>
<dbReference type="eggNOG" id="KOG3636">
    <property type="taxonomic scope" value="Eukaryota"/>
</dbReference>
<protein>
    <recommendedName>
        <fullName evidence="2">TBC1 domain family member 23</fullName>
    </recommendedName>
</protein>
<dbReference type="CDD" id="cd20788">
    <property type="entry name" value="TBC1D23_C-like"/>
    <property type="match status" value="1"/>
</dbReference>
<dbReference type="GO" id="GO:0005829">
    <property type="term" value="C:cytosol"/>
    <property type="evidence" value="ECO:0007669"/>
    <property type="project" value="GOC"/>
</dbReference>
<gene>
    <name evidence="8" type="primary">100637837</name>
</gene>
<keyword evidence="9" id="KW-1185">Reference proteome</keyword>
<dbReference type="SMART" id="SM00164">
    <property type="entry name" value="TBC"/>
    <property type="match status" value="1"/>
</dbReference>
<sequence length="730" mass="82348">MDDKTEELSDDFLKEIEEVLQETSIEGEEGEPKENETATEATGADTNGIQEAKNISDLTVSIQSALAKNEDLEVLRELCSAGVPPLVRGDLWRAFLGVNRRPDAIGSWNGPLDCENQSLIHQDTISQAIRCTQSEETQVGLSTTMEEVISFYSKSRNVTYTTETGWAELLSPLASLGLSKSDLFNCLYVLLAKFIPRDCRGGGRPFDLFRLLLLYHDPNLCSILDTRKLYPHLYLQPWLRSIFSSQCSVGVVHTLWDLYLMERDPFLVFFLALVMVINAKELIQETPVDTPVDDLNSMILTLPQQLTSEDITDLFSLAQYYAVRTPQSFRKDYHNMLFGTSRSVSSVSTGALCLPVQMQEVIDSLTNETAAGIKYFIVDCRPLQHFSAGHIQGAMHMDTDLLLHSPKDFSTAMDRLCDRIKQNGGENGEHLCFLGSGREQEDQYMNMVLAKFLQQSVPYISIARGGFLEMLRLLGARAGQLLEDFDSELCHQLYEDSRASSNPSPSRSDCNSDSDTEAHLGYYYKQRLQEKSAQIYTSLAAGWRDRSQRLRVRMGELWKSRQVAAYKQRPLAGEEKKKNGRRYHNLPENVFVIADDEEEEGEREEVGGAESELVNISLYSTSPEILHSFPCTEVTDTGHMATSHLLLTSKDLIILREAPDRAGWGRIKHRENLLTILKITAKKHHPDIVTFKFGHHDNGAIVLTHQIRVRLPNTRKATEAIRNTVEQANK</sequence>
<evidence type="ECO:0000259" key="6">
    <source>
        <dbReference type="PROSITE" id="PS50086"/>
    </source>
</evidence>
<dbReference type="InterPro" id="IPR035969">
    <property type="entry name" value="Rab-GAP_TBC_sf"/>
</dbReference>
<evidence type="ECO:0000256" key="5">
    <source>
        <dbReference type="SAM" id="MobiDB-lite"/>
    </source>
</evidence>
<dbReference type="InterPro" id="IPR039755">
    <property type="entry name" value="TBC1D23"/>
</dbReference>
<dbReference type="OrthoDB" id="73307at2759"/>
<dbReference type="Proteomes" id="UP000007879">
    <property type="component" value="Unassembled WGS sequence"/>
</dbReference>
<evidence type="ECO:0000313" key="9">
    <source>
        <dbReference type="Proteomes" id="UP000007879"/>
    </source>
</evidence>
<dbReference type="EnsemblMetazoa" id="Aqu2.1.29983_001">
    <property type="protein sequence ID" value="Aqu2.1.29983_001"/>
    <property type="gene ID" value="Aqu2.1.29983"/>
</dbReference>
<feature type="region of interest" description="Disordered" evidence="5">
    <location>
        <begin position="22"/>
        <end position="45"/>
    </location>
</feature>
<dbReference type="KEGG" id="aqu:100637837"/>
<dbReference type="PROSITE" id="PS50206">
    <property type="entry name" value="RHODANESE_3"/>
    <property type="match status" value="1"/>
</dbReference>
<organism evidence="8">
    <name type="scientific">Amphimedon queenslandica</name>
    <name type="common">Sponge</name>
    <dbReference type="NCBI Taxonomy" id="400682"/>
    <lineage>
        <taxon>Eukaryota</taxon>
        <taxon>Metazoa</taxon>
        <taxon>Porifera</taxon>
        <taxon>Demospongiae</taxon>
        <taxon>Heteroscleromorpha</taxon>
        <taxon>Haplosclerida</taxon>
        <taxon>Niphatidae</taxon>
        <taxon>Amphimedon</taxon>
    </lineage>
</organism>
<dbReference type="FunCoup" id="A0A1X7UQD6">
    <property type="interactions" value="679"/>
</dbReference>
<dbReference type="InterPro" id="IPR045799">
    <property type="entry name" value="TBC1D23_C"/>
</dbReference>
<dbReference type="SUPFAM" id="SSF52821">
    <property type="entry name" value="Rhodanese/Cell cycle control phosphatase"/>
    <property type="match status" value="1"/>
</dbReference>
<reference evidence="9" key="1">
    <citation type="journal article" date="2010" name="Nature">
        <title>The Amphimedon queenslandica genome and the evolution of animal complexity.</title>
        <authorList>
            <person name="Srivastava M."/>
            <person name="Simakov O."/>
            <person name="Chapman J."/>
            <person name="Fahey B."/>
            <person name="Gauthier M.E."/>
            <person name="Mitros T."/>
            <person name="Richards G.S."/>
            <person name="Conaco C."/>
            <person name="Dacre M."/>
            <person name="Hellsten U."/>
            <person name="Larroux C."/>
            <person name="Putnam N.H."/>
            <person name="Stanke M."/>
            <person name="Adamska M."/>
            <person name="Darling A."/>
            <person name="Degnan S.M."/>
            <person name="Oakley T.H."/>
            <person name="Plachetzki D.C."/>
            <person name="Zhai Y."/>
            <person name="Adamski M."/>
            <person name="Calcino A."/>
            <person name="Cummins S.F."/>
            <person name="Goodstein D.M."/>
            <person name="Harris C."/>
            <person name="Jackson D.J."/>
            <person name="Leys S.P."/>
            <person name="Shu S."/>
            <person name="Woodcroft B.J."/>
            <person name="Vervoort M."/>
            <person name="Kosik K.S."/>
            <person name="Manning G."/>
            <person name="Degnan B.M."/>
            <person name="Rokhsar D.S."/>
        </authorList>
    </citation>
    <scope>NUCLEOTIDE SEQUENCE [LARGE SCALE GENOMIC DNA]</scope>
</reference>
<dbReference type="PANTHER" id="PTHR13297:SF5">
    <property type="entry name" value="TBC1 DOMAIN FAMILY MEMBER 23"/>
    <property type="match status" value="1"/>
</dbReference>
<feature type="domain" description="Rab-GAP TBC" evidence="6">
    <location>
        <begin position="82"/>
        <end position="263"/>
    </location>
</feature>
<dbReference type="Gene3D" id="1.10.472.80">
    <property type="entry name" value="Ypt/Rab-GAP domain of gyp1p, domain 3"/>
    <property type="match status" value="1"/>
</dbReference>
<dbReference type="EnsemblMetazoa" id="XM_019997369.1">
    <property type="protein sequence ID" value="XP_019852928.1"/>
    <property type="gene ID" value="LOC100637837"/>
</dbReference>
<dbReference type="PROSITE" id="PS50086">
    <property type="entry name" value="TBC_RABGAP"/>
    <property type="match status" value="1"/>
</dbReference>
<dbReference type="Pfam" id="PF00566">
    <property type="entry name" value="RabGAP-TBC"/>
    <property type="match status" value="1"/>
</dbReference>
<evidence type="ECO:0000313" key="8">
    <source>
        <dbReference type="EnsemblMetazoa" id="Aqu2.1.29983_001"/>
    </source>
</evidence>
<evidence type="ECO:0000256" key="4">
    <source>
        <dbReference type="ARBA" id="ARBA00023034"/>
    </source>
</evidence>
<feature type="domain" description="Rhodanese" evidence="7">
    <location>
        <begin position="371"/>
        <end position="479"/>
    </location>
</feature>
<dbReference type="GO" id="GO:0099041">
    <property type="term" value="P:vesicle tethering to Golgi"/>
    <property type="evidence" value="ECO:0007669"/>
    <property type="project" value="TreeGrafter"/>
</dbReference>
<dbReference type="InterPro" id="IPR001763">
    <property type="entry name" value="Rhodanese-like_dom"/>
</dbReference>
<reference evidence="8" key="2">
    <citation type="submission" date="2017-05" db="UniProtKB">
        <authorList>
            <consortium name="EnsemblMetazoa"/>
        </authorList>
    </citation>
    <scope>IDENTIFICATION</scope>
</reference>
<evidence type="ECO:0000259" key="7">
    <source>
        <dbReference type="PROSITE" id="PS50206"/>
    </source>
</evidence>
<keyword evidence="3" id="KW-0217">Developmental protein</keyword>
<keyword evidence="4" id="KW-0333">Golgi apparatus</keyword>